<dbReference type="AlphaFoldDB" id="A0A6J4URB2"/>
<dbReference type="PANTHER" id="PTHR10885">
    <property type="entry name" value="ISOPENTENYL-DIPHOSPHATE DELTA-ISOMERASE"/>
    <property type="match status" value="1"/>
</dbReference>
<name>A0A6J4URB2_9BACT</name>
<dbReference type="Gene3D" id="3.90.79.10">
    <property type="entry name" value="Nucleoside Triphosphate Pyrophosphohydrolase"/>
    <property type="match status" value="1"/>
</dbReference>
<dbReference type="CDD" id="cd04692">
    <property type="entry name" value="NUDIX_Hydrolase"/>
    <property type="match status" value="1"/>
</dbReference>
<dbReference type="PROSITE" id="PS51462">
    <property type="entry name" value="NUDIX"/>
    <property type="match status" value="1"/>
</dbReference>
<dbReference type="GO" id="GO:0009240">
    <property type="term" value="P:isopentenyl diphosphate biosynthetic process"/>
    <property type="evidence" value="ECO:0007669"/>
    <property type="project" value="TreeGrafter"/>
</dbReference>
<reference evidence="3" key="1">
    <citation type="submission" date="2020-02" db="EMBL/GenBank/DDBJ databases">
        <authorList>
            <person name="Meier V. D."/>
        </authorList>
    </citation>
    <scope>NUCLEOTIDE SEQUENCE</scope>
    <source>
        <strain evidence="3">AVDCRST_MAG59</strain>
    </source>
</reference>
<proteinExistence type="predicted"/>
<dbReference type="EMBL" id="CADCWF010000145">
    <property type="protein sequence ID" value="CAA9557615.1"/>
    <property type="molecule type" value="Genomic_DNA"/>
</dbReference>
<dbReference type="InterPro" id="IPR015797">
    <property type="entry name" value="NUDIX_hydrolase-like_dom_sf"/>
</dbReference>
<gene>
    <name evidence="3" type="ORF">AVDCRST_MAG59-2282</name>
</gene>
<dbReference type="Pfam" id="PF00293">
    <property type="entry name" value="NUDIX"/>
    <property type="match status" value="1"/>
</dbReference>
<dbReference type="GO" id="GO:0004452">
    <property type="term" value="F:isopentenyl-diphosphate delta-isomerase activity"/>
    <property type="evidence" value="ECO:0007669"/>
    <property type="project" value="TreeGrafter"/>
</dbReference>
<accession>A0A6J4URB2</accession>
<organism evidence="3">
    <name type="scientific">uncultured Thermomicrobiales bacterium</name>
    <dbReference type="NCBI Taxonomy" id="1645740"/>
    <lineage>
        <taxon>Bacteria</taxon>
        <taxon>Pseudomonadati</taxon>
        <taxon>Thermomicrobiota</taxon>
        <taxon>Thermomicrobia</taxon>
        <taxon>Thermomicrobiales</taxon>
        <taxon>environmental samples</taxon>
    </lineage>
</organism>
<dbReference type="InterPro" id="IPR000086">
    <property type="entry name" value="NUDIX_hydrolase_dom"/>
</dbReference>
<dbReference type="GO" id="GO:0005737">
    <property type="term" value="C:cytoplasm"/>
    <property type="evidence" value="ECO:0007669"/>
    <property type="project" value="TreeGrafter"/>
</dbReference>
<dbReference type="EC" id="3.6.-.-" evidence="3"/>
<evidence type="ECO:0000256" key="1">
    <source>
        <dbReference type="SAM" id="MobiDB-lite"/>
    </source>
</evidence>
<feature type="region of interest" description="Disordered" evidence="1">
    <location>
        <begin position="1"/>
        <end position="32"/>
    </location>
</feature>
<protein>
    <submittedName>
        <fullName evidence="3">Nudix hydrolase YfcD</fullName>
        <ecNumber evidence="3">3.6.-.-</ecNumber>
    </submittedName>
</protein>
<sequence>MNPGSGPAQDPNEPFDLVLADGTPTGRTKPRAAVHRDGDWHRSVHVWIAGTAESGPFLTFQRRSPAKDTWPGRLDATVGGHFGAGEGVAEALREVEEELGVAPPPAALRRLGVRVCANEGQPAVLDRELQSVLLWIDDRPLAAFRPHPAEVDALVRFPLPPLLDFLVGDTPTIEGALLRTGTARPEPAAFASEAFIPTVDGYFYRVAIAAAAALRGERHVAV</sequence>
<evidence type="ECO:0000313" key="3">
    <source>
        <dbReference type="EMBL" id="CAA9557615.1"/>
    </source>
</evidence>
<evidence type="ECO:0000259" key="2">
    <source>
        <dbReference type="PROSITE" id="PS51462"/>
    </source>
</evidence>
<dbReference type="PANTHER" id="PTHR10885:SF20">
    <property type="entry name" value="NUDIX HYDROLASE DOMAIN-CONTAINING PROTEIN"/>
    <property type="match status" value="1"/>
</dbReference>
<keyword evidence="3" id="KW-0378">Hydrolase</keyword>
<dbReference type="SUPFAM" id="SSF55811">
    <property type="entry name" value="Nudix"/>
    <property type="match status" value="1"/>
</dbReference>
<dbReference type="GO" id="GO:0016787">
    <property type="term" value="F:hydrolase activity"/>
    <property type="evidence" value="ECO:0007669"/>
    <property type="project" value="UniProtKB-KW"/>
</dbReference>
<feature type="domain" description="Nudix hydrolase" evidence="2">
    <location>
        <begin position="39"/>
        <end position="180"/>
    </location>
</feature>